<evidence type="ECO:0000313" key="3">
    <source>
        <dbReference type="Proteomes" id="UP001141650"/>
    </source>
</evidence>
<evidence type="ECO:0000313" key="2">
    <source>
        <dbReference type="EMBL" id="MCV7377098.1"/>
    </source>
</evidence>
<gene>
    <name evidence="2" type="ORF">H7K38_00290</name>
</gene>
<keyword evidence="1" id="KW-0812">Transmembrane</keyword>
<sequence length="287" mass="29123">MAWQAVRAGNYFGAVQDVAQAFANLLVTGVNPGTPAISLVNLDIPNVTATFAATVNPTLLGPLGNLFALGNIPGQEAQYLTNLMPPSILRQMSQNLTNALNVLTVPSISATALLVVPFLGPQLTTGSLSAYFGLPLVITYALAGAPLATLEGLATSATAIQQALLAGNPVGALGALVDAPAVVANGFLNGETVVDMTIPVSGSVPLNPPPPPPFPSSIVVAAQIVLHLPFDGILVPPHSLTGTVNVTSPVMAGPFPVTIFGTPFMGLGPLFVNYIPQQIAAAITPTG</sequence>
<dbReference type="Proteomes" id="UP001141650">
    <property type="component" value="Unassembled WGS sequence"/>
</dbReference>
<organism evidence="2 3">
    <name type="scientific">Mycobacterium alsense</name>
    <dbReference type="NCBI Taxonomy" id="324058"/>
    <lineage>
        <taxon>Bacteria</taxon>
        <taxon>Bacillati</taxon>
        <taxon>Actinomycetota</taxon>
        <taxon>Actinomycetes</taxon>
        <taxon>Mycobacteriales</taxon>
        <taxon>Mycobacteriaceae</taxon>
        <taxon>Mycobacterium</taxon>
    </lineage>
</organism>
<keyword evidence="1" id="KW-0472">Membrane</keyword>
<name>A0AA41XHE5_9MYCO</name>
<evidence type="ECO:0008006" key="4">
    <source>
        <dbReference type="Google" id="ProtNLM"/>
    </source>
</evidence>
<dbReference type="RefSeq" id="WP_158086790.1">
    <property type="nucleotide sequence ID" value="NZ_JACKVH010000003.1"/>
</dbReference>
<keyword evidence="1" id="KW-1133">Transmembrane helix</keyword>
<feature type="transmembrane region" description="Helical" evidence="1">
    <location>
        <begin position="131"/>
        <end position="150"/>
    </location>
</feature>
<dbReference type="EMBL" id="JACKVH010000003">
    <property type="protein sequence ID" value="MCV7377098.1"/>
    <property type="molecule type" value="Genomic_DNA"/>
</dbReference>
<protein>
    <recommendedName>
        <fullName evidence="4">PE domain-containing protein</fullName>
    </recommendedName>
</protein>
<evidence type="ECO:0000256" key="1">
    <source>
        <dbReference type="SAM" id="Phobius"/>
    </source>
</evidence>
<feature type="transmembrane region" description="Helical" evidence="1">
    <location>
        <begin position="99"/>
        <end position="119"/>
    </location>
</feature>
<reference evidence="2" key="1">
    <citation type="submission" date="2020-07" db="EMBL/GenBank/DDBJ databases">
        <authorList>
            <person name="Pettersson B.M.F."/>
            <person name="Behra P.R.K."/>
            <person name="Ramesh M."/>
            <person name="Das S."/>
            <person name="Dasgupta S."/>
            <person name="Kirsebom L.A."/>
        </authorList>
    </citation>
    <scope>NUCLEOTIDE SEQUENCE</scope>
    <source>
        <strain evidence="2">CCUG 55640</strain>
    </source>
</reference>
<comment type="caution">
    <text evidence="2">The sequence shown here is derived from an EMBL/GenBank/DDBJ whole genome shotgun (WGS) entry which is preliminary data.</text>
</comment>
<proteinExistence type="predicted"/>
<accession>A0AA41XHE5</accession>
<reference evidence="2" key="2">
    <citation type="journal article" date="2022" name="BMC Genomics">
        <title>Comparative genome analysis of mycobacteria focusing on tRNA and non-coding RNA.</title>
        <authorList>
            <person name="Behra P.R.K."/>
            <person name="Pettersson B.M.F."/>
            <person name="Ramesh M."/>
            <person name="Das S."/>
            <person name="Dasgupta S."/>
            <person name="Kirsebom L.A."/>
        </authorList>
    </citation>
    <scope>NUCLEOTIDE SEQUENCE</scope>
    <source>
        <strain evidence="2">CCUG 55640</strain>
    </source>
</reference>
<dbReference type="AlphaFoldDB" id="A0AA41XHE5"/>